<evidence type="ECO:0000313" key="2">
    <source>
        <dbReference type="Proteomes" id="UP000215335"/>
    </source>
</evidence>
<sequence>MVATVERRQNVCLISQRISVQVRGPIRFRCTLHS</sequence>
<accession>A0A232FHH7</accession>
<dbReference type="EMBL" id="NNAY01000221">
    <property type="protein sequence ID" value="OXU29918.1"/>
    <property type="molecule type" value="Genomic_DNA"/>
</dbReference>
<reference evidence="1 2" key="1">
    <citation type="journal article" date="2017" name="Curr. Biol.">
        <title>The Evolution of Venom by Co-option of Single-Copy Genes.</title>
        <authorList>
            <person name="Martinson E.O."/>
            <person name="Mrinalini"/>
            <person name="Kelkar Y.D."/>
            <person name="Chang C.H."/>
            <person name="Werren J.H."/>
        </authorList>
    </citation>
    <scope>NUCLEOTIDE SEQUENCE [LARGE SCALE GENOMIC DNA]</scope>
    <source>
        <strain evidence="1 2">Alberta</strain>
        <tissue evidence="1">Whole body</tissue>
    </source>
</reference>
<evidence type="ECO:0000313" key="1">
    <source>
        <dbReference type="EMBL" id="OXU29918.1"/>
    </source>
</evidence>
<proteinExistence type="predicted"/>
<gene>
    <name evidence="1" type="ORF">TSAR_012109</name>
</gene>
<comment type="caution">
    <text evidence="1">The sequence shown here is derived from an EMBL/GenBank/DDBJ whole genome shotgun (WGS) entry which is preliminary data.</text>
</comment>
<protein>
    <submittedName>
        <fullName evidence="1">Uncharacterized protein</fullName>
    </submittedName>
</protein>
<dbReference type="AlphaFoldDB" id="A0A232FHH7"/>
<name>A0A232FHH7_9HYME</name>
<keyword evidence="2" id="KW-1185">Reference proteome</keyword>
<dbReference type="Proteomes" id="UP000215335">
    <property type="component" value="Unassembled WGS sequence"/>
</dbReference>
<organism evidence="1 2">
    <name type="scientific">Trichomalopsis sarcophagae</name>
    <dbReference type="NCBI Taxonomy" id="543379"/>
    <lineage>
        <taxon>Eukaryota</taxon>
        <taxon>Metazoa</taxon>
        <taxon>Ecdysozoa</taxon>
        <taxon>Arthropoda</taxon>
        <taxon>Hexapoda</taxon>
        <taxon>Insecta</taxon>
        <taxon>Pterygota</taxon>
        <taxon>Neoptera</taxon>
        <taxon>Endopterygota</taxon>
        <taxon>Hymenoptera</taxon>
        <taxon>Apocrita</taxon>
        <taxon>Proctotrupomorpha</taxon>
        <taxon>Chalcidoidea</taxon>
        <taxon>Pteromalidae</taxon>
        <taxon>Pteromalinae</taxon>
        <taxon>Trichomalopsis</taxon>
    </lineage>
</organism>